<dbReference type="eggNOG" id="COG1692">
    <property type="taxonomic scope" value="Bacteria"/>
</dbReference>
<dbReference type="EC" id="3.1.4.16" evidence="1"/>
<dbReference type="AlphaFoldDB" id="V2RHB5"/>
<keyword evidence="1" id="KW-0378">Hydrolase</keyword>
<dbReference type="InterPro" id="IPR029052">
    <property type="entry name" value="Metallo-depent_PP-like"/>
</dbReference>
<dbReference type="EMBL" id="CP097562">
    <property type="protein sequence ID" value="USF23049.1"/>
    <property type="molecule type" value="Genomic_DNA"/>
</dbReference>
<protein>
    <submittedName>
        <fullName evidence="1">2',3'-cyclic-nucleotide 2'-phosphodiesterase</fullName>
        <ecNumber evidence="1">3.1.4.16</ecNumber>
    </submittedName>
</protein>
<dbReference type="GO" id="GO:0008663">
    <property type="term" value="F:2',3'-cyclic-nucleotide 2'-phosphodiesterase activity"/>
    <property type="evidence" value="ECO:0007669"/>
    <property type="project" value="UniProtKB-EC"/>
</dbReference>
<organism evidence="1 2">
    <name type="scientific">Mucispirillum schaedleri ASF457</name>
    <dbReference type="NCBI Taxonomy" id="1379858"/>
    <lineage>
        <taxon>Bacteria</taxon>
        <taxon>Pseudomonadati</taxon>
        <taxon>Deferribacterota</taxon>
        <taxon>Deferribacteres</taxon>
        <taxon>Deferribacterales</taxon>
        <taxon>Mucispirillaceae</taxon>
        <taxon>Mucispirillum</taxon>
    </lineage>
</organism>
<keyword evidence="2" id="KW-1185">Reference proteome</keyword>
<dbReference type="InterPro" id="IPR005235">
    <property type="entry name" value="YmdB-like"/>
</dbReference>
<reference evidence="1" key="1">
    <citation type="journal article" date="2014" name="Genome Announc.">
        <title>Draft genome sequences of the altered schaedler flora, a defined bacterial community from gnotobiotic mice.</title>
        <authorList>
            <person name="Wannemuehler M.J."/>
            <person name="Overstreet A.M."/>
            <person name="Ward D.V."/>
            <person name="Phillips G.J."/>
        </authorList>
    </citation>
    <scope>NUCLEOTIDE SEQUENCE</scope>
    <source>
        <strain evidence="1">ASF457</strain>
    </source>
</reference>
<dbReference type="Proteomes" id="UP000017429">
    <property type="component" value="Chromosome"/>
</dbReference>
<dbReference type="PANTHER" id="PTHR36303">
    <property type="entry name" value="2',3'-CYCLIC-NUCLEOTIDE 2'-PHOSPHODIESTERASE"/>
    <property type="match status" value="1"/>
</dbReference>
<dbReference type="GO" id="GO:0004113">
    <property type="term" value="F:2',3'-cyclic-nucleotide 3'-phosphodiesterase activity"/>
    <property type="evidence" value="ECO:0007669"/>
    <property type="project" value="TreeGrafter"/>
</dbReference>
<name>V2RHB5_9BACT</name>
<dbReference type="RefSeq" id="WP_023276707.1">
    <property type="nucleotide sequence ID" value="NZ_CP097562.1"/>
</dbReference>
<evidence type="ECO:0000313" key="1">
    <source>
        <dbReference type="EMBL" id="USF23049.1"/>
    </source>
</evidence>
<gene>
    <name evidence="1" type="primary">ymdB</name>
    <name evidence="1" type="ORF">N508_000104</name>
</gene>
<sequence length="258" mass="29028">MKLLFIGDIVGRSGRKAVKNHLSHNQYDFIIGNVENSAAGFGITDKVYHELKDTGINAMTAGNHTWDKKETLSLINNWDVFIRPANLSNKLPGAGYKIFDVLNKKICVINLIGRVFLYTSNCPFETFNNIYKEIPDDAFVLVDFHGEATSEKQAFGYFAKGRANVICGTHTHVQTNDLKMIDTNTLYITDAGMCGAECSVLGMEAGNIIERFITQIPHRFTVETKGNIMFNGFSFTIDDDNIIRDYKLISEIYPEEEM</sequence>
<dbReference type="SUPFAM" id="SSF56300">
    <property type="entry name" value="Metallo-dependent phosphatases"/>
    <property type="match status" value="1"/>
</dbReference>
<reference evidence="1" key="2">
    <citation type="submission" date="2022-05" db="EMBL/GenBank/DDBJ databases">
        <authorList>
            <person name="Proctor A.L."/>
            <person name="Phillips G.J."/>
            <person name="Wannemuehler M.J."/>
        </authorList>
    </citation>
    <scope>NUCLEOTIDE SEQUENCE</scope>
    <source>
        <strain evidence="1">ASF457</strain>
    </source>
</reference>
<dbReference type="PIRSF" id="PIRSF004789">
    <property type="entry name" value="DR1281"/>
    <property type="match status" value="1"/>
</dbReference>
<proteinExistence type="predicted"/>
<dbReference type="Pfam" id="PF13277">
    <property type="entry name" value="YmdB"/>
    <property type="match status" value="1"/>
</dbReference>
<dbReference type="OrthoDB" id="9801109at2"/>
<dbReference type="Gene3D" id="3.60.21.10">
    <property type="match status" value="1"/>
</dbReference>
<accession>V2RHB5</accession>
<evidence type="ECO:0000313" key="2">
    <source>
        <dbReference type="Proteomes" id="UP000017429"/>
    </source>
</evidence>
<reference evidence="1" key="3">
    <citation type="submission" date="2022-06" db="EMBL/GenBank/DDBJ databases">
        <title>Resources to Facilitate Use of the Altered Schaedler Flora (ASF) Mouse Model to Study Microbiome Function.</title>
        <authorList>
            <person name="Proctor A."/>
            <person name="Parvinroo S."/>
            <person name="Richie T."/>
            <person name="Jia X."/>
            <person name="Lee S.T.M."/>
            <person name="Karp P.D."/>
            <person name="Paley S."/>
            <person name="Kostic A.D."/>
            <person name="Pierre J.F."/>
            <person name="Wannemuehler M.J."/>
            <person name="Phillips G.J."/>
        </authorList>
    </citation>
    <scope>NUCLEOTIDE SEQUENCE</scope>
    <source>
        <strain evidence="1">ASF457</strain>
    </source>
</reference>
<dbReference type="PANTHER" id="PTHR36303:SF1">
    <property type="entry name" value="2',3'-CYCLIC-NUCLEOTIDE 2'-PHOSPHODIESTERASE"/>
    <property type="match status" value="1"/>
</dbReference>
<dbReference type="KEGG" id="msch:N508_000104"/>